<dbReference type="EMBL" id="CM042891">
    <property type="protein sequence ID" value="KAI4302131.1"/>
    <property type="molecule type" value="Genomic_DNA"/>
</dbReference>
<evidence type="ECO:0000313" key="1">
    <source>
        <dbReference type="EMBL" id="KAI4302131.1"/>
    </source>
</evidence>
<organism evidence="1 2">
    <name type="scientific">Melastoma candidum</name>
    <dbReference type="NCBI Taxonomy" id="119954"/>
    <lineage>
        <taxon>Eukaryota</taxon>
        <taxon>Viridiplantae</taxon>
        <taxon>Streptophyta</taxon>
        <taxon>Embryophyta</taxon>
        <taxon>Tracheophyta</taxon>
        <taxon>Spermatophyta</taxon>
        <taxon>Magnoliopsida</taxon>
        <taxon>eudicotyledons</taxon>
        <taxon>Gunneridae</taxon>
        <taxon>Pentapetalae</taxon>
        <taxon>rosids</taxon>
        <taxon>malvids</taxon>
        <taxon>Myrtales</taxon>
        <taxon>Melastomataceae</taxon>
        <taxon>Melastomatoideae</taxon>
        <taxon>Melastomateae</taxon>
        <taxon>Melastoma</taxon>
    </lineage>
</organism>
<accession>A0ACB9KYA5</accession>
<proteinExistence type="predicted"/>
<dbReference type="Proteomes" id="UP001057402">
    <property type="component" value="Chromosome 12"/>
</dbReference>
<evidence type="ECO:0000313" key="2">
    <source>
        <dbReference type="Proteomes" id="UP001057402"/>
    </source>
</evidence>
<protein>
    <submittedName>
        <fullName evidence="1">Uncharacterized protein</fullName>
    </submittedName>
</protein>
<comment type="caution">
    <text evidence="1">The sequence shown here is derived from an EMBL/GenBank/DDBJ whole genome shotgun (WGS) entry which is preliminary data.</text>
</comment>
<sequence length="90" mass="9650">MAALSGLLLWMALAGFPEVRKGAGNTYTMFPNSSQEDIGGGMENEPKAEVVASSRPPADLNYESERRVPRGPDPIHNRRAGSSRQPPGQA</sequence>
<reference evidence="2" key="1">
    <citation type="journal article" date="2023" name="Front. Plant Sci.">
        <title>Chromosomal-level genome assembly of Melastoma candidum provides insights into trichome evolution.</title>
        <authorList>
            <person name="Zhong Y."/>
            <person name="Wu W."/>
            <person name="Sun C."/>
            <person name="Zou P."/>
            <person name="Liu Y."/>
            <person name="Dai S."/>
            <person name="Zhou R."/>
        </authorList>
    </citation>
    <scope>NUCLEOTIDE SEQUENCE [LARGE SCALE GENOMIC DNA]</scope>
</reference>
<name>A0ACB9KYA5_9MYRT</name>
<gene>
    <name evidence="1" type="ORF">MLD38_037915</name>
</gene>
<keyword evidence="2" id="KW-1185">Reference proteome</keyword>